<dbReference type="GeneID" id="300293323"/>
<feature type="transmembrane region" description="Helical" evidence="8">
    <location>
        <begin position="289"/>
        <end position="312"/>
    </location>
</feature>
<protein>
    <submittedName>
        <fullName evidence="9">O-antigen/teichoic acid export membrane protein</fullName>
    </submittedName>
</protein>
<dbReference type="PANTHER" id="PTHR30250:SF10">
    <property type="entry name" value="LIPOPOLYSACCHARIDE BIOSYNTHESIS PROTEIN WZXC"/>
    <property type="match status" value="1"/>
</dbReference>
<dbReference type="Pfam" id="PF13440">
    <property type="entry name" value="Polysacc_synt_3"/>
    <property type="match status" value="1"/>
</dbReference>
<sequence>MLRLPLGRRRAIPFVRHISVLAIGTVLSQVTLVLASVLLARLYMPREFGEFSIALSLAMILAVLATGRLEMAVPLAEDDQEASTVAVTAMLFAILLSLALLALLVGYRLVAGRSWPAFGAGASAWLVPPAVAGLGALAAARNLQSRRELFSRVSFSRVTASLVQSVGQLAASPAGGLGLSAGFVAGTVWNAVSLSRGLRARPLSTWRAAAAKWRRFSLLLMVPSVLNVATVGAVAPAVALLYGVASSGLFTFSTRVLALPAVVIGQAVSGAFFPKVAELERKGQPLAPAMHLAVTGLTMASVPIFGLVLLLGPELFGVVFGDRWRGAGEMSAVLAPWLAVAFVSSPLSTLMTVKNELRRLLVLSLVEASLRLGSLSAGLIDGRAMTGIVAYSVSGCLICLYYVRWSLRLAGSSLRSWLRIVRGYLLVAAVAYPSLLATKGQLPLPWFGSLAAALTLLLLGWAAAWLYRHALVGHPPEPDHDGLGSEPVDQRTAAGSVR</sequence>
<feature type="transmembrane region" description="Helical" evidence="8">
    <location>
        <begin position="51"/>
        <end position="73"/>
    </location>
</feature>
<evidence type="ECO:0000256" key="8">
    <source>
        <dbReference type="SAM" id="Phobius"/>
    </source>
</evidence>
<feature type="transmembrane region" description="Helical" evidence="8">
    <location>
        <begin position="115"/>
        <end position="137"/>
    </location>
</feature>
<evidence type="ECO:0000256" key="7">
    <source>
        <dbReference type="SAM" id="MobiDB-lite"/>
    </source>
</evidence>
<evidence type="ECO:0000313" key="9">
    <source>
        <dbReference type="EMBL" id="MBB5112909.1"/>
    </source>
</evidence>
<evidence type="ECO:0000256" key="2">
    <source>
        <dbReference type="ARBA" id="ARBA00007430"/>
    </source>
</evidence>
<evidence type="ECO:0000313" key="10">
    <source>
        <dbReference type="Proteomes" id="UP000618986"/>
    </source>
</evidence>
<dbReference type="PANTHER" id="PTHR30250">
    <property type="entry name" value="PST FAMILY PREDICTED COLANIC ACID TRANSPORTER"/>
    <property type="match status" value="1"/>
</dbReference>
<feature type="transmembrane region" description="Helical" evidence="8">
    <location>
        <begin position="20"/>
        <end position="39"/>
    </location>
</feature>
<feature type="transmembrane region" description="Helical" evidence="8">
    <location>
        <begin position="447"/>
        <end position="467"/>
    </location>
</feature>
<evidence type="ECO:0000256" key="6">
    <source>
        <dbReference type="ARBA" id="ARBA00023136"/>
    </source>
</evidence>
<name>A0ABR6MCV0_MICEC</name>
<feature type="transmembrane region" description="Helical" evidence="8">
    <location>
        <begin position="332"/>
        <end position="353"/>
    </location>
</feature>
<dbReference type="InterPro" id="IPR050833">
    <property type="entry name" value="Poly_Biosynth_Transport"/>
</dbReference>
<feature type="transmembrane region" description="Helical" evidence="8">
    <location>
        <begin position="360"/>
        <end position="380"/>
    </location>
</feature>
<feature type="transmembrane region" description="Helical" evidence="8">
    <location>
        <begin position="177"/>
        <end position="195"/>
    </location>
</feature>
<dbReference type="EMBL" id="JACHJC010000001">
    <property type="protein sequence ID" value="MBB5112909.1"/>
    <property type="molecule type" value="Genomic_DNA"/>
</dbReference>
<evidence type="ECO:0000256" key="5">
    <source>
        <dbReference type="ARBA" id="ARBA00022989"/>
    </source>
</evidence>
<comment type="similarity">
    <text evidence="2">Belongs to the polysaccharide synthase family.</text>
</comment>
<dbReference type="Proteomes" id="UP000618986">
    <property type="component" value="Unassembled WGS sequence"/>
</dbReference>
<gene>
    <name evidence="9" type="ORF">FHU28_002748</name>
</gene>
<feature type="region of interest" description="Disordered" evidence="7">
    <location>
        <begin position="478"/>
        <end position="498"/>
    </location>
</feature>
<evidence type="ECO:0000256" key="1">
    <source>
        <dbReference type="ARBA" id="ARBA00004651"/>
    </source>
</evidence>
<keyword evidence="3" id="KW-1003">Cell membrane</keyword>
<feature type="transmembrane region" description="Helical" evidence="8">
    <location>
        <begin position="386"/>
        <end position="405"/>
    </location>
</feature>
<feature type="transmembrane region" description="Helical" evidence="8">
    <location>
        <begin position="417"/>
        <end position="435"/>
    </location>
</feature>
<keyword evidence="10" id="KW-1185">Reference proteome</keyword>
<comment type="subcellular location">
    <subcellularLocation>
        <location evidence="1">Cell membrane</location>
        <topology evidence="1">Multi-pass membrane protein</topology>
    </subcellularLocation>
</comment>
<feature type="transmembrane region" description="Helical" evidence="8">
    <location>
        <begin position="257"/>
        <end position="277"/>
    </location>
</feature>
<evidence type="ECO:0000256" key="4">
    <source>
        <dbReference type="ARBA" id="ARBA00022692"/>
    </source>
</evidence>
<organism evidence="9 10">
    <name type="scientific">Micromonospora echinospora</name>
    <name type="common">Micromonospora purpurea</name>
    <dbReference type="NCBI Taxonomy" id="1877"/>
    <lineage>
        <taxon>Bacteria</taxon>
        <taxon>Bacillati</taxon>
        <taxon>Actinomycetota</taxon>
        <taxon>Actinomycetes</taxon>
        <taxon>Micromonosporales</taxon>
        <taxon>Micromonosporaceae</taxon>
        <taxon>Micromonospora</taxon>
    </lineage>
</organism>
<feature type="transmembrane region" description="Helical" evidence="8">
    <location>
        <begin position="85"/>
        <end position="109"/>
    </location>
</feature>
<accession>A0ABR6MCV0</accession>
<feature type="transmembrane region" description="Helical" evidence="8">
    <location>
        <begin position="216"/>
        <end position="245"/>
    </location>
</feature>
<keyword evidence="6 8" id="KW-0472">Membrane</keyword>
<comment type="caution">
    <text evidence="9">The sequence shown here is derived from an EMBL/GenBank/DDBJ whole genome shotgun (WGS) entry which is preliminary data.</text>
</comment>
<evidence type="ECO:0000256" key="3">
    <source>
        <dbReference type="ARBA" id="ARBA00022475"/>
    </source>
</evidence>
<keyword evidence="5 8" id="KW-1133">Transmembrane helix</keyword>
<dbReference type="RefSeq" id="WP_184684253.1">
    <property type="nucleotide sequence ID" value="NZ_JACHJC010000001.1"/>
</dbReference>
<reference evidence="9 10" key="1">
    <citation type="submission" date="2020-08" db="EMBL/GenBank/DDBJ databases">
        <title>Sequencing the genomes of 1000 actinobacteria strains.</title>
        <authorList>
            <person name="Klenk H.-P."/>
        </authorList>
    </citation>
    <scope>NUCLEOTIDE SEQUENCE [LARGE SCALE GENOMIC DNA]</scope>
    <source>
        <strain evidence="9 10">DSM 43036</strain>
    </source>
</reference>
<keyword evidence="4 8" id="KW-0812">Transmembrane</keyword>
<proteinExistence type="inferred from homology"/>